<keyword evidence="2" id="KW-1185">Reference proteome</keyword>
<reference evidence="3" key="1">
    <citation type="submission" date="2022-11" db="UniProtKB">
        <authorList>
            <consortium name="WormBaseParasite"/>
        </authorList>
    </citation>
    <scope>IDENTIFICATION</scope>
</reference>
<accession>A0A915KTI7</accession>
<feature type="compositionally biased region" description="Basic and acidic residues" evidence="1">
    <location>
        <begin position="21"/>
        <end position="34"/>
    </location>
</feature>
<proteinExistence type="predicted"/>
<evidence type="ECO:0000313" key="2">
    <source>
        <dbReference type="Proteomes" id="UP000887565"/>
    </source>
</evidence>
<dbReference type="AlphaFoldDB" id="A0A915KTI7"/>
<feature type="compositionally biased region" description="Basic and acidic residues" evidence="1">
    <location>
        <begin position="183"/>
        <end position="198"/>
    </location>
</feature>
<dbReference type="Proteomes" id="UP000887565">
    <property type="component" value="Unplaced"/>
</dbReference>
<feature type="region of interest" description="Disordered" evidence="1">
    <location>
        <begin position="175"/>
        <end position="246"/>
    </location>
</feature>
<evidence type="ECO:0000256" key="1">
    <source>
        <dbReference type="SAM" id="MobiDB-lite"/>
    </source>
</evidence>
<feature type="region of interest" description="Disordered" evidence="1">
    <location>
        <begin position="338"/>
        <end position="377"/>
    </location>
</feature>
<feature type="region of interest" description="Disordered" evidence="1">
    <location>
        <begin position="21"/>
        <end position="71"/>
    </location>
</feature>
<protein>
    <submittedName>
        <fullName evidence="3">Uncharacterized protein</fullName>
    </submittedName>
</protein>
<feature type="compositionally biased region" description="Polar residues" evidence="1">
    <location>
        <begin position="338"/>
        <end position="347"/>
    </location>
</feature>
<feature type="compositionally biased region" description="Polar residues" evidence="1">
    <location>
        <begin position="222"/>
        <end position="244"/>
    </location>
</feature>
<feature type="compositionally biased region" description="Low complexity" evidence="1">
    <location>
        <begin position="348"/>
        <end position="362"/>
    </location>
</feature>
<dbReference type="WBParaSite" id="nRc.2.0.1.t42235-RA">
    <property type="protein sequence ID" value="nRc.2.0.1.t42235-RA"/>
    <property type="gene ID" value="nRc.2.0.1.g42235"/>
</dbReference>
<sequence>MKADEEEERKRIYKERVEKELKEQHRRLLEEERRKNKKIVPTNDGGPAWGSLANNQGRPNGGAASAATRQSSLRDIQMEEERQMMAERRQNLEQELLNKRYRISKPKIFKSEPVSPAQQSGAWTRGGATYTSPVTVAPAAFRENVAPTTTAVRTTTGSKNAWSTADVGFKPSLLNISSDSSDDQQRNDTENLFQEDKSRARRKSPLKPMTFENKLHKKPEKSNSSQQSRNSAVRKSQPETTKPSNEAIKRLLTQPNDEFAIWCIEQMKKLNKEIADSEASVFIEFLRNVPDLEVKDYVLGYVPETPATNKFLNDFIERRTRLRISGSTNASLNEWSTVNKQNHGNSDQQQNLQHNNNNNNNNKTVVQSKKKGKKGGGGAVLDHAILGFKATGDPNRVNVGEIDSPM</sequence>
<organism evidence="2 3">
    <name type="scientific">Romanomermis culicivorax</name>
    <name type="common">Nematode worm</name>
    <dbReference type="NCBI Taxonomy" id="13658"/>
    <lineage>
        <taxon>Eukaryota</taxon>
        <taxon>Metazoa</taxon>
        <taxon>Ecdysozoa</taxon>
        <taxon>Nematoda</taxon>
        <taxon>Enoplea</taxon>
        <taxon>Dorylaimia</taxon>
        <taxon>Mermithida</taxon>
        <taxon>Mermithoidea</taxon>
        <taxon>Mermithidae</taxon>
        <taxon>Romanomermis</taxon>
    </lineage>
</organism>
<evidence type="ECO:0000313" key="3">
    <source>
        <dbReference type="WBParaSite" id="nRc.2.0.1.t42235-RA"/>
    </source>
</evidence>
<name>A0A915KTI7_ROMCU</name>